<proteinExistence type="predicted"/>
<dbReference type="PANTHER" id="PTHR48037:SF1">
    <property type="entry name" value="RRM DOMAIN-CONTAINING PROTEIN"/>
    <property type="match status" value="1"/>
</dbReference>
<dbReference type="InterPro" id="IPR000504">
    <property type="entry name" value="RRM_dom"/>
</dbReference>
<feature type="compositionally biased region" description="Acidic residues" evidence="2">
    <location>
        <begin position="112"/>
        <end position="124"/>
    </location>
</feature>
<dbReference type="InterPro" id="IPR012677">
    <property type="entry name" value="Nucleotide-bd_a/b_plait_sf"/>
</dbReference>
<keyword evidence="5" id="KW-1185">Reference proteome</keyword>
<feature type="region of interest" description="Disordered" evidence="2">
    <location>
        <begin position="96"/>
        <end position="134"/>
    </location>
</feature>
<evidence type="ECO:0000313" key="5">
    <source>
        <dbReference type="Proteomes" id="UP001153365"/>
    </source>
</evidence>
<dbReference type="EMBL" id="CALTRL010005807">
    <property type="protein sequence ID" value="CAH7686653.1"/>
    <property type="molecule type" value="Genomic_DNA"/>
</dbReference>
<evidence type="ECO:0000256" key="2">
    <source>
        <dbReference type="SAM" id="MobiDB-lite"/>
    </source>
</evidence>
<feature type="compositionally biased region" description="Low complexity" evidence="2">
    <location>
        <begin position="96"/>
        <end position="109"/>
    </location>
</feature>
<evidence type="ECO:0000313" key="4">
    <source>
        <dbReference type="EMBL" id="CAH7686653.1"/>
    </source>
</evidence>
<keyword evidence="1" id="KW-0694">RNA-binding</keyword>
<organism evidence="4 5">
    <name type="scientific">Phakopsora pachyrhizi</name>
    <name type="common">Asian soybean rust disease fungus</name>
    <dbReference type="NCBI Taxonomy" id="170000"/>
    <lineage>
        <taxon>Eukaryota</taxon>
        <taxon>Fungi</taxon>
        <taxon>Dikarya</taxon>
        <taxon>Basidiomycota</taxon>
        <taxon>Pucciniomycotina</taxon>
        <taxon>Pucciniomycetes</taxon>
        <taxon>Pucciniales</taxon>
        <taxon>Phakopsoraceae</taxon>
        <taxon>Phakopsora</taxon>
    </lineage>
</organism>
<dbReference type="SMART" id="SM00360">
    <property type="entry name" value="RRM"/>
    <property type="match status" value="1"/>
</dbReference>
<dbReference type="Gene3D" id="3.30.70.330">
    <property type="match status" value="1"/>
</dbReference>
<dbReference type="Pfam" id="PF00076">
    <property type="entry name" value="RRM_1"/>
    <property type="match status" value="1"/>
</dbReference>
<dbReference type="GO" id="GO:0003723">
    <property type="term" value="F:RNA binding"/>
    <property type="evidence" value="ECO:0007669"/>
    <property type="project" value="UniProtKB-UniRule"/>
</dbReference>
<name>A0AAV0BL14_PHAPC</name>
<dbReference type="SUPFAM" id="SSF54928">
    <property type="entry name" value="RNA-binding domain, RBD"/>
    <property type="match status" value="1"/>
</dbReference>
<feature type="domain" description="RRM" evidence="3">
    <location>
        <begin position="11"/>
        <end position="93"/>
    </location>
</feature>
<reference evidence="4" key="1">
    <citation type="submission" date="2022-06" db="EMBL/GenBank/DDBJ databases">
        <authorList>
            <consortium name="SYNGENTA / RWTH Aachen University"/>
        </authorList>
    </citation>
    <scope>NUCLEOTIDE SEQUENCE</scope>
</reference>
<dbReference type="PROSITE" id="PS50102">
    <property type="entry name" value="RRM"/>
    <property type="match status" value="1"/>
</dbReference>
<evidence type="ECO:0000259" key="3">
    <source>
        <dbReference type="PROSITE" id="PS50102"/>
    </source>
</evidence>
<dbReference type="AlphaFoldDB" id="A0AAV0BL14"/>
<accession>A0AAV0BL14</accession>
<gene>
    <name evidence="4" type="ORF">PPACK8108_LOCUS21333</name>
</gene>
<comment type="caution">
    <text evidence="4">The sequence shown here is derived from an EMBL/GenBank/DDBJ whole genome shotgun (WGS) entry which is preliminary data.</text>
</comment>
<dbReference type="Proteomes" id="UP001153365">
    <property type="component" value="Unassembled WGS sequence"/>
</dbReference>
<evidence type="ECO:0000256" key="1">
    <source>
        <dbReference type="PROSITE-ProRule" id="PRU00176"/>
    </source>
</evidence>
<sequence>MPSAQPKVQSNTIFVGNIPNDLTEEILHNTFSSFGSINQIQIPIDSAKNTNRNFAFISFTSQESAFHAIDNMHLNVIPSDPNQKILKVNLARNQSIKSNNKQNNSNLNNDQAENETVADGDEDGNNLTTTDFNPKRAIWDNETWIKEHALKEKETET</sequence>
<dbReference type="PANTHER" id="PTHR48037">
    <property type="entry name" value="ATPASE E1"/>
    <property type="match status" value="1"/>
</dbReference>
<protein>
    <recommendedName>
        <fullName evidence="3">RRM domain-containing protein</fullName>
    </recommendedName>
</protein>
<dbReference type="InterPro" id="IPR035979">
    <property type="entry name" value="RBD_domain_sf"/>
</dbReference>